<comment type="caution">
    <text evidence="2">The sequence shown here is derived from an EMBL/GenBank/DDBJ whole genome shotgun (WGS) entry which is preliminary data.</text>
</comment>
<sequence>MQGHASCLPPHQPASLKSPPLPPGPPLLPPQTLHLVSRVHIFLPISRGLNTHENRESQEETKAVNSINSPRPHSSHFNNTIGHVMAAFSIIHKGHRDDLESSR</sequence>
<keyword evidence="3" id="KW-1185">Reference proteome</keyword>
<protein>
    <submittedName>
        <fullName evidence="2">Uncharacterized protein</fullName>
    </submittedName>
</protein>
<proteinExistence type="predicted"/>
<reference evidence="2 3" key="1">
    <citation type="submission" date="2019-05" db="EMBL/GenBank/DDBJ databases">
        <title>Another draft genome of Portunus trituberculatus and its Hox gene families provides insights of decapod evolution.</title>
        <authorList>
            <person name="Jeong J.-H."/>
            <person name="Song I."/>
            <person name="Kim S."/>
            <person name="Choi T."/>
            <person name="Kim D."/>
            <person name="Ryu S."/>
            <person name="Kim W."/>
        </authorList>
    </citation>
    <scope>NUCLEOTIDE SEQUENCE [LARGE SCALE GENOMIC DNA]</scope>
    <source>
        <tissue evidence="2">Muscle</tissue>
    </source>
</reference>
<accession>A0A5B7DN24</accession>
<feature type="region of interest" description="Disordered" evidence="1">
    <location>
        <begin position="48"/>
        <end position="78"/>
    </location>
</feature>
<dbReference type="EMBL" id="VSRR010001136">
    <property type="protein sequence ID" value="MPC22870.1"/>
    <property type="molecule type" value="Genomic_DNA"/>
</dbReference>
<organism evidence="2 3">
    <name type="scientific">Portunus trituberculatus</name>
    <name type="common">Swimming crab</name>
    <name type="synonym">Neptunus trituberculatus</name>
    <dbReference type="NCBI Taxonomy" id="210409"/>
    <lineage>
        <taxon>Eukaryota</taxon>
        <taxon>Metazoa</taxon>
        <taxon>Ecdysozoa</taxon>
        <taxon>Arthropoda</taxon>
        <taxon>Crustacea</taxon>
        <taxon>Multicrustacea</taxon>
        <taxon>Malacostraca</taxon>
        <taxon>Eumalacostraca</taxon>
        <taxon>Eucarida</taxon>
        <taxon>Decapoda</taxon>
        <taxon>Pleocyemata</taxon>
        <taxon>Brachyura</taxon>
        <taxon>Eubrachyura</taxon>
        <taxon>Portunoidea</taxon>
        <taxon>Portunidae</taxon>
        <taxon>Portuninae</taxon>
        <taxon>Portunus</taxon>
    </lineage>
</organism>
<evidence type="ECO:0000313" key="3">
    <source>
        <dbReference type="Proteomes" id="UP000324222"/>
    </source>
</evidence>
<evidence type="ECO:0000256" key="1">
    <source>
        <dbReference type="SAM" id="MobiDB-lite"/>
    </source>
</evidence>
<feature type="compositionally biased region" description="Pro residues" evidence="1">
    <location>
        <begin position="19"/>
        <end position="29"/>
    </location>
</feature>
<name>A0A5B7DN24_PORTR</name>
<dbReference type="Proteomes" id="UP000324222">
    <property type="component" value="Unassembled WGS sequence"/>
</dbReference>
<gene>
    <name evidence="2" type="ORF">E2C01_015897</name>
</gene>
<feature type="region of interest" description="Disordered" evidence="1">
    <location>
        <begin position="1"/>
        <end position="29"/>
    </location>
</feature>
<feature type="compositionally biased region" description="Basic and acidic residues" evidence="1">
    <location>
        <begin position="50"/>
        <end position="62"/>
    </location>
</feature>
<evidence type="ECO:0000313" key="2">
    <source>
        <dbReference type="EMBL" id="MPC22870.1"/>
    </source>
</evidence>
<dbReference type="AlphaFoldDB" id="A0A5B7DN24"/>
<feature type="compositionally biased region" description="Polar residues" evidence="1">
    <location>
        <begin position="63"/>
        <end position="78"/>
    </location>
</feature>